<dbReference type="InterPro" id="IPR050241">
    <property type="entry name" value="NAD-cap_RNA_hydrolase_NudC"/>
</dbReference>
<evidence type="ECO:0000256" key="2">
    <source>
        <dbReference type="ARBA" id="ARBA00001947"/>
    </source>
</evidence>
<keyword evidence="7" id="KW-0460">Magnesium</keyword>
<keyword evidence="12" id="KW-1185">Reference proteome</keyword>
<gene>
    <name evidence="11" type="primary">nudC</name>
    <name evidence="11" type="ORF">N1032_10580</name>
</gene>
<dbReference type="Gene3D" id="3.90.79.20">
    <property type="match status" value="1"/>
</dbReference>
<dbReference type="InterPro" id="IPR015797">
    <property type="entry name" value="NUDIX_hydrolase-like_dom_sf"/>
</dbReference>
<dbReference type="Pfam" id="PF00293">
    <property type="entry name" value="NUDIX"/>
    <property type="match status" value="1"/>
</dbReference>
<dbReference type="Pfam" id="PF09297">
    <property type="entry name" value="Zn_ribbon_NUD"/>
    <property type="match status" value="1"/>
</dbReference>
<dbReference type="PROSITE" id="PS51462">
    <property type="entry name" value="NUDIX"/>
    <property type="match status" value="1"/>
</dbReference>
<evidence type="ECO:0000256" key="4">
    <source>
        <dbReference type="ARBA" id="ARBA00012381"/>
    </source>
</evidence>
<dbReference type="PANTHER" id="PTHR42904">
    <property type="entry name" value="NUDIX HYDROLASE, NUDC SUBFAMILY"/>
    <property type="match status" value="1"/>
</dbReference>
<dbReference type="GO" id="GO:0016787">
    <property type="term" value="F:hydrolase activity"/>
    <property type="evidence" value="ECO:0007669"/>
    <property type="project" value="UniProtKB-KW"/>
</dbReference>
<evidence type="ECO:0000259" key="10">
    <source>
        <dbReference type="PROSITE" id="PS51462"/>
    </source>
</evidence>
<protein>
    <recommendedName>
        <fullName evidence="4">NAD(+) diphosphatase</fullName>
        <ecNumber evidence="4">3.6.1.22</ecNumber>
    </recommendedName>
</protein>
<comment type="cofactor">
    <cofactor evidence="2">
        <name>Zn(2+)</name>
        <dbReference type="ChEBI" id="CHEBI:29105"/>
    </cofactor>
</comment>
<dbReference type="SUPFAM" id="SSF55811">
    <property type="entry name" value="Nudix"/>
    <property type="match status" value="1"/>
</dbReference>
<keyword evidence="6 11" id="KW-0378">Hydrolase</keyword>
<accession>A0ABT2H2K4</accession>
<dbReference type="Pfam" id="PF09296">
    <property type="entry name" value="NUDIX-like"/>
    <property type="match status" value="1"/>
</dbReference>
<dbReference type="EC" id="3.6.1.22" evidence="4"/>
<keyword evidence="8" id="KW-0520">NAD</keyword>
<proteinExistence type="inferred from homology"/>
<comment type="cofactor">
    <cofactor evidence="1">
        <name>Mg(2+)</name>
        <dbReference type="ChEBI" id="CHEBI:18420"/>
    </cofactor>
</comment>
<dbReference type="InterPro" id="IPR000086">
    <property type="entry name" value="NUDIX_hydrolase_dom"/>
</dbReference>
<evidence type="ECO:0000256" key="7">
    <source>
        <dbReference type="ARBA" id="ARBA00022842"/>
    </source>
</evidence>
<evidence type="ECO:0000256" key="1">
    <source>
        <dbReference type="ARBA" id="ARBA00001946"/>
    </source>
</evidence>
<dbReference type="Proteomes" id="UP001165586">
    <property type="component" value="Unassembled WGS sequence"/>
</dbReference>
<organism evidence="11 12">
    <name type="scientific">Herbiconiux daphne</name>
    <dbReference type="NCBI Taxonomy" id="2970914"/>
    <lineage>
        <taxon>Bacteria</taxon>
        <taxon>Bacillati</taxon>
        <taxon>Actinomycetota</taxon>
        <taxon>Actinomycetes</taxon>
        <taxon>Micrococcales</taxon>
        <taxon>Microbacteriaceae</taxon>
        <taxon>Herbiconiux</taxon>
    </lineage>
</organism>
<reference evidence="11" key="1">
    <citation type="submission" date="2022-08" db="EMBL/GenBank/DDBJ databases">
        <authorList>
            <person name="Deng Y."/>
            <person name="Han X.-F."/>
            <person name="Zhang Y.-Q."/>
        </authorList>
    </citation>
    <scope>NUCLEOTIDE SEQUENCE</scope>
    <source>
        <strain evidence="11">CPCC 203386</strain>
    </source>
</reference>
<comment type="catalytic activity">
    <reaction evidence="9">
        <text>a 5'-end NAD(+)-phospho-ribonucleoside in mRNA + H2O = a 5'-end phospho-adenosine-phospho-ribonucleoside in mRNA + beta-nicotinamide D-ribonucleotide + 2 H(+)</text>
        <dbReference type="Rhea" id="RHEA:60876"/>
        <dbReference type="Rhea" id="RHEA-COMP:15698"/>
        <dbReference type="Rhea" id="RHEA-COMP:15719"/>
        <dbReference type="ChEBI" id="CHEBI:14649"/>
        <dbReference type="ChEBI" id="CHEBI:15377"/>
        <dbReference type="ChEBI" id="CHEBI:15378"/>
        <dbReference type="ChEBI" id="CHEBI:144029"/>
        <dbReference type="ChEBI" id="CHEBI:144051"/>
    </reaction>
    <physiologicalReaction direction="left-to-right" evidence="9">
        <dbReference type="Rhea" id="RHEA:60877"/>
    </physiologicalReaction>
</comment>
<evidence type="ECO:0000313" key="11">
    <source>
        <dbReference type="EMBL" id="MCS5734183.1"/>
    </source>
</evidence>
<evidence type="ECO:0000313" key="12">
    <source>
        <dbReference type="Proteomes" id="UP001165586"/>
    </source>
</evidence>
<sequence length="341" mass="36811">MSRAFQSTLPLSRHRIDRDHVSRADTALLDARWAGSEARVLVLHRGQALATRGANPADYDGFGPAPTVRVHPELDLRSPRDLPALVLEQLQGEGGIRLYLGFSLDDSAALPQNTPLFAISVTDAAAAALETATSSWLNLRMVASDLDDVSAGAFTEALAVTNWHTTHTHCPRCGAPTTVESGGWVRRCTVEDIELFPRTDPAVIVGIVDHDDRILLGSNALWENNRYSLLAGFVEPGESLEAAAIREIGEESGVVIDDPHYVGSQPWPFPASLMVGFMATVSEAHPAGLRPDGDEILDLRWFSRAEIADPATDVLLPGHASIARAIIERWFGGPLPEPEDG</sequence>
<dbReference type="Gene3D" id="3.90.79.10">
    <property type="entry name" value="Nucleoside Triphosphate Pyrophosphohydrolase"/>
    <property type="match status" value="1"/>
</dbReference>
<evidence type="ECO:0000256" key="3">
    <source>
        <dbReference type="ARBA" id="ARBA00009595"/>
    </source>
</evidence>
<dbReference type="CDD" id="cd03429">
    <property type="entry name" value="NUDIX_NADH_pyrophosphatase_Nudt13"/>
    <property type="match status" value="1"/>
</dbReference>
<dbReference type="InterPro" id="IPR020084">
    <property type="entry name" value="NUDIX_hydrolase_CS"/>
</dbReference>
<name>A0ABT2H2K4_9MICO</name>
<evidence type="ECO:0000256" key="5">
    <source>
        <dbReference type="ARBA" id="ARBA00022723"/>
    </source>
</evidence>
<comment type="similarity">
    <text evidence="3">Belongs to the Nudix hydrolase family. NudC subfamily.</text>
</comment>
<evidence type="ECO:0000256" key="9">
    <source>
        <dbReference type="ARBA" id="ARBA00023679"/>
    </source>
</evidence>
<dbReference type="PROSITE" id="PS00893">
    <property type="entry name" value="NUDIX_BOX"/>
    <property type="match status" value="1"/>
</dbReference>
<evidence type="ECO:0000256" key="8">
    <source>
        <dbReference type="ARBA" id="ARBA00023027"/>
    </source>
</evidence>
<comment type="caution">
    <text evidence="11">The sequence shown here is derived from an EMBL/GenBank/DDBJ whole genome shotgun (WGS) entry which is preliminary data.</text>
</comment>
<dbReference type="InterPro" id="IPR015376">
    <property type="entry name" value="Znr_NADH_PPase"/>
</dbReference>
<dbReference type="RefSeq" id="WP_259539031.1">
    <property type="nucleotide sequence ID" value="NZ_JANLCJ010000003.1"/>
</dbReference>
<dbReference type="PANTHER" id="PTHR42904:SF6">
    <property type="entry name" value="NAD-CAPPED RNA HYDROLASE NUDT12"/>
    <property type="match status" value="1"/>
</dbReference>
<dbReference type="InterPro" id="IPR015375">
    <property type="entry name" value="NADH_PPase-like_N"/>
</dbReference>
<dbReference type="EMBL" id="JANLCJ010000003">
    <property type="protein sequence ID" value="MCS5734183.1"/>
    <property type="molecule type" value="Genomic_DNA"/>
</dbReference>
<dbReference type="NCBIfam" id="NF001299">
    <property type="entry name" value="PRK00241.1"/>
    <property type="match status" value="1"/>
</dbReference>
<evidence type="ECO:0000256" key="6">
    <source>
        <dbReference type="ARBA" id="ARBA00022801"/>
    </source>
</evidence>
<keyword evidence="5" id="KW-0479">Metal-binding</keyword>
<feature type="domain" description="Nudix hydrolase" evidence="10">
    <location>
        <begin position="197"/>
        <end position="328"/>
    </location>
</feature>
<dbReference type="InterPro" id="IPR049734">
    <property type="entry name" value="NudC-like_C"/>
</dbReference>